<dbReference type="AlphaFoldDB" id="A0A5B8U9J7"/>
<dbReference type="PROSITE" id="PS51471">
    <property type="entry name" value="FE2OG_OXY"/>
    <property type="match status" value="1"/>
</dbReference>
<dbReference type="InterPro" id="IPR027443">
    <property type="entry name" value="IPNS-like_sf"/>
</dbReference>
<evidence type="ECO:0000313" key="5">
    <source>
        <dbReference type="EMBL" id="QEC49744.1"/>
    </source>
</evidence>
<keyword evidence="3" id="KW-0479">Metal-binding</keyword>
<dbReference type="Pfam" id="PF14226">
    <property type="entry name" value="DIOX_N"/>
    <property type="match status" value="1"/>
</dbReference>
<reference evidence="5 6" key="1">
    <citation type="journal article" date="2018" name="J. Microbiol.">
        <title>Baekduia soli gen. nov., sp. nov., a novel bacterium isolated from the soil of Baekdu Mountain and proposal of a novel family name, Baekduiaceae fam. nov.</title>
        <authorList>
            <person name="An D.S."/>
            <person name="Siddiqi M.Z."/>
            <person name="Kim K.H."/>
            <person name="Yu H.S."/>
            <person name="Im W.T."/>
        </authorList>
    </citation>
    <scope>NUCLEOTIDE SEQUENCE [LARGE SCALE GENOMIC DNA]</scope>
    <source>
        <strain evidence="5 6">BR7-21</strain>
    </source>
</reference>
<comment type="pathway">
    <text evidence="1">Antibiotic biosynthesis.</text>
</comment>
<dbReference type="PRINTS" id="PR00682">
    <property type="entry name" value="IPNSYNTHASE"/>
</dbReference>
<dbReference type="KEGG" id="bsol:FSW04_20655"/>
<dbReference type="InterPro" id="IPR044861">
    <property type="entry name" value="IPNS-like_FE2OG_OXY"/>
</dbReference>
<dbReference type="OrthoDB" id="21825at2"/>
<evidence type="ECO:0000313" key="6">
    <source>
        <dbReference type="Proteomes" id="UP000321805"/>
    </source>
</evidence>
<dbReference type="GO" id="GO:0017000">
    <property type="term" value="P:antibiotic biosynthetic process"/>
    <property type="evidence" value="ECO:0007669"/>
    <property type="project" value="UniProtKB-KW"/>
</dbReference>
<proteinExistence type="inferred from homology"/>
<dbReference type="RefSeq" id="WP_146922109.1">
    <property type="nucleotide sequence ID" value="NZ_CP042430.1"/>
</dbReference>
<feature type="domain" description="Fe2OG dioxygenase" evidence="4">
    <location>
        <begin position="175"/>
        <end position="278"/>
    </location>
</feature>
<evidence type="ECO:0000256" key="1">
    <source>
        <dbReference type="ARBA" id="ARBA00004792"/>
    </source>
</evidence>
<dbReference type="InterPro" id="IPR005123">
    <property type="entry name" value="Oxoglu/Fe-dep_dioxygenase_dom"/>
</dbReference>
<dbReference type="Gene3D" id="2.60.120.330">
    <property type="entry name" value="B-lactam Antibiotic, Isopenicillin N Synthase, Chain"/>
    <property type="match status" value="1"/>
</dbReference>
<comment type="similarity">
    <text evidence="3">Belongs to the iron/ascorbate-dependent oxidoreductase family.</text>
</comment>
<keyword evidence="2" id="KW-0045">Antibiotic biosynthesis</keyword>
<name>A0A5B8U9J7_9ACTN</name>
<keyword evidence="3" id="KW-0408">Iron</keyword>
<keyword evidence="3" id="KW-0560">Oxidoreductase</keyword>
<evidence type="ECO:0000259" key="4">
    <source>
        <dbReference type="PROSITE" id="PS51471"/>
    </source>
</evidence>
<dbReference type="SUPFAM" id="SSF51197">
    <property type="entry name" value="Clavaminate synthase-like"/>
    <property type="match status" value="1"/>
</dbReference>
<accession>A0A5B8U9J7</accession>
<dbReference type="InterPro" id="IPR026992">
    <property type="entry name" value="DIOX_N"/>
</dbReference>
<dbReference type="GO" id="GO:0046872">
    <property type="term" value="F:metal ion binding"/>
    <property type="evidence" value="ECO:0007669"/>
    <property type="project" value="UniProtKB-KW"/>
</dbReference>
<evidence type="ECO:0000256" key="2">
    <source>
        <dbReference type="ARBA" id="ARBA00023194"/>
    </source>
</evidence>
<sequence>MVPDAPLPVLDLSGFAADPGGPQGRAFVVALQQAFHRNGAIYLEGHGVPDGVTSGVRAAAAAFFALPEDERLAIENVHSPQFRGYTRLGNERTNGLRDLRDQVDIGRELPAPVLGAGDPAWMRLRGPNLWPAGLPGFRPAVMDYIAALEAVGHVLIRAVALALGQPAGHFDALVDPPEILAKIIRYPAATGALQTDQGVGSHTDGGLLTFLDQDEVGGLQALVDGAWVDVPARPGAFVVNIGELLQLVSQGLFRATVHRVVSPPAGVERLSVAYFFNPRFDARVEPVTLPPELAAQAPGGQSTDAGNPILANYGDNSLKVRLRAHPDVAARHHADLLAGPR</sequence>
<gene>
    <name evidence="5" type="ORF">FSW04_20655</name>
</gene>
<evidence type="ECO:0000256" key="3">
    <source>
        <dbReference type="RuleBase" id="RU003682"/>
    </source>
</evidence>
<dbReference type="GO" id="GO:0016491">
    <property type="term" value="F:oxidoreductase activity"/>
    <property type="evidence" value="ECO:0007669"/>
    <property type="project" value="UniProtKB-KW"/>
</dbReference>
<dbReference type="PANTHER" id="PTHR47990">
    <property type="entry name" value="2-OXOGLUTARATE (2OG) AND FE(II)-DEPENDENT OXYGENASE SUPERFAMILY PROTEIN-RELATED"/>
    <property type="match status" value="1"/>
</dbReference>
<keyword evidence="6" id="KW-1185">Reference proteome</keyword>
<dbReference type="Proteomes" id="UP000321805">
    <property type="component" value="Chromosome"/>
</dbReference>
<dbReference type="Pfam" id="PF03171">
    <property type="entry name" value="2OG-FeII_Oxy"/>
    <property type="match status" value="1"/>
</dbReference>
<protein>
    <submittedName>
        <fullName evidence="5">Isopenicillin N synthase family oxygenase</fullName>
    </submittedName>
</protein>
<dbReference type="EMBL" id="CP042430">
    <property type="protein sequence ID" value="QEC49744.1"/>
    <property type="molecule type" value="Genomic_DNA"/>
</dbReference>
<dbReference type="InterPro" id="IPR050231">
    <property type="entry name" value="Iron_ascorbate_oxido_reductase"/>
</dbReference>
<organism evidence="5 6">
    <name type="scientific">Baekduia soli</name>
    <dbReference type="NCBI Taxonomy" id="496014"/>
    <lineage>
        <taxon>Bacteria</taxon>
        <taxon>Bacillati</taxon>
        <taxon>Actinomycetota</taxon>
        <taxon>Thermoleophilia</taxon>
        <taxon>Solirubrobacterales</taxon>
        <taxon>Baekduiaceae</taxon>
        <taxon>Baekduia</taxon>
    </lineage>
</organism>